<evidence type="ECO:0000256" key="4">
    <source>
        <dbReference type="ARBA" id="ARBA00022989"/>
    </source>
</evidence>
<evidence type="ECO:0000313" key="8">
    <source>
        <dbReference type="EMBL" id="KAL3228908.1"/>
    </source>
</evidence>
<dbReference type="PANTHER" id="PTHR12223:SF45">
    <property type="entry name" value="RE50040P"/>
    <property type="match status" value="1"/>
</dbReference>
<reference evidence="8 9" key="1">
    <citation type="submission" date="2024-05" db="EMBL/GenBank/DDBJ databases">
        <title>Long read based assembly of the Candida bracarensis genome reveals expanded adhesin content.</title>
        <authorList>
            <person name="Marcet-Houben M."/>
            <person name="Ksiezopolska E."/>
            <person name="Gabaldon T."/>
        </authorList>
    </citation>
    <scope>NUCLEOTIDE SEQUENCE [LARGE SCALE GENOMIC DNA]</scope>
    <source>
        <strain evidence="8 9">CBM6</strain>
    </source>
</reference>
<name>A0ABR4NM72_9SACH</name>
<dbReference type="InterPro" id="IPR051136">
    <property type="entry name" value="Intracellular_Lectin-GPT"/>
</dbReference>
<proteinExistence type="predicted"/>
<evidence type="ECO:0000256" key="2">
    <source>
        <dbReference type="ARBA" id="ARBA00022692"/>
    </source>
</evidence>
<evidence type="ECO:0000256" key="6">
    <source>
        <dbReference type="SAM" id="Phobius"/>
    </source>
</evidence>
<feature type="domain" description="L-type lectin-like" evidence="7">
    <location>
        <begin position="186"/>
        <end position="332"/>
    </location>
</feature>
<evidence type="ECO:0000259" key="7">
    <source>
        <dbReference type="Pfam" id="PF03388"/>
    </source>
</evidence>
<evidence type="ECO:0000256" key="1">
    <source>
        <dbReference type="ARBA" id="ARBA00004479"/>
    </source>
</evidence>
<evidence type="ECO:0000256" key="3">
    <source>
        <dbReference type="ARBA" id="ARBA00022729"/>
    </source>
</evidence>
<gene>
    <name evidence="8" type="ORF">RNJ44_01995</name>
</gene>
<keyword evidence="5 6" id="KW-0472">Membrane</keyword>
<dbReference type="SUPFAM" id="SSF49899">
    <property type="entry name" value="Concanavalin A-like lectins/glucanases"/>
    <property type="match status" value="1"/>
</dbReference>
<dbReference type="InterPro" id="IPR013320">
    <property type="entry name" value="ConA-like_dom_sf"/>
</dbReference>
<keyword evidence="9" id="KW-1185">Reference proteome</keyword>
<keyword evidence="4 6" id="KW-1133">Transmembrane helix</keyword>
<dbReference type="CDD" id="cd07308">
    <property type="entry name" value="lectin_leg-like"/>
    <property type="match status" value="1"/>
</dbReference>
<organism evidence="8 9">
    <name type="scientific">Nakaseomyces bracarensis</name>
    <dbReference type="NCBI Taxonomy" id="273131"/>
    <lineage>
        <taxon>Eukaryota</taxon>
        <taxon>Fungi</taxon>
        <taxon>Dikarya</taxon>
        <taxon>Ascomycota</taxon>
        <taxon>Saccharomycotina</taxon>
        <taxon>Saccharomycetes</taxon>
        <taxon>Saccharomycetales</taxon>
        <taxon>Saccharomycetaceae</taxon>
        <taxon>Nakaseomyces</taxon>
    </lineage>
</organism>
<sequence length="456" mass="51632">MKDRGFNLLLGGLICGLFLIFQLLTRQFSSDGSLHDKYKDNMLMEDVVSSSAPLSKVRRVFNPDSSLSVPFLDKISRFWHIGGTAEVRNMRSITLTTAGQSGKHGLVLSNGIGDNIITDFEIIVDFKIYGRGRDPYIGRDPKARIGDGMAVVITPENGFLMQDLVSSFSQRQYEINSGGVNSRNSEMMGLPNNLPGLAVILDTYINSYKTDVGAPFLDVIINRDPAKNSYSVSSDNADSTSEKLNNEHIKLKRSSVTGDKSRLRIIYSETIGFLKVDIQYEEEGAYWIELFQKKGVLLPKNSENGQRYVGISAMTGDASETVEIFKVETNEFHWDKQPDNEDVTSDDNNPTENTYDYAIELQNFLSNELGQRIALEKDDFTRWKMKISQPNFQVDLPEDDIKNNRGKTHESNSKMKYIVAVLFFVLIYFCSVYIRVTTKHLRRRRRKSRSDGLLPT</sequence>
<protein>
    <submittedName>
        <fullName evidence="8">Protein UIP5</fullName>
    </submittedName>
</protein>
<accession>A0ABR4NM72</accession>
<comment type="caution">
    <text evidence="8">The sequence shown here is derived from an EMBL/GenBank/DDBJ whole genome shotgun (WGS) entry which is preliminary data.</text>
</comment>
<dbReference type="EMBL" id="JBEVYD010000012">
    <property type="protein sequence ID" value="KAL3228908.1"/>
    <property type="molecule type" value="Genomic_DNA"/>
</dbReference>
<evidence type="ECO:0000313" key="9">
    <source>
        <dbReference type="Proteomes" id="UP001623330"/>
    </source>
</evidence>
<dbReference type="Gene3D" id="2.60.120.200">
    <property type="match status" value="1"/>
</dbReference>
<dbReference type="InterPro" id="IPR005052">
    <property type="entry name" value="Lectin_leg"/>
</dbReference>
<dbReference type="Proteomes" id="UP001623330">
    <property type="component" value="Unassembled WGS sequence"/>
</dbReference>
<feature type="transmembrane region" description="Helical" evidence="6">
    <location>
        <begin position="417"/>
        <end position="436"/>
    </location>
</feature>
<dbReference type="PANTHER" id="PTHR12223">
    <property type="entry name" value="VESICULAR MANNOSE-BINDING LECTIN"/>
    <property type="match status" value="1"/>
</dbReference>
<comment type="subcellular location">
    <subcellularLocation>
        <location evidence="1">Membrane</location>
        <topology evidence="1">Single-pass type I membrane protein</topology>
    </subcellularLocation>
</comment>
<dbReference type="Pfam" id="PF03388">
    <property type="entry name" value="Lectin_leg-like"/>
    <property type="match status" value="1"/>
</dbReference>
<keyword evidence="2 6" id="KW-0812">Transmembrane</keyword>
<evidence type="ECO:0000256" key="5">
    <source>
        <dbReference type="ARBA" id="ARBA00023136"/>
    </source>
</evidence>
<keyword evidence="3" id="KW-0732">Signal</keyword>